<evidence type="ECO:0000256" key="1">
    <source>
        <dbReference type="SAM" id="MobiDB-lite"/>
    </source>
</evidence>
<gene>
    <name evidence="2" type="ORF">GCM10022223_43310</name>
</gene>
<name>A0ABP6ZY82_9ACTN</name>
<organism evidence="2 3">
    <name type="scientific">Kineosporia mesophila</name>
    <dbReference type="NCBI Taxonomy" id="566012"/>
    <lineage>
        <taxon>Bacteria</taxon>
        <taxon>Bacillati</taxon>
        <taxon>Actinomycetota</taxon>
        <taxon>Actinomycetes</taxon>
        <taxon>Kineosporiales</taxon>
        <taxon>Kineosporiaceae</taxon>
        <taxon>Kineosporia</taxon>
    </lineage>
</organism>
<evidence type="ECO:0000313" key="2">
    <source>
        <dbReference type="EMBL" id="GAA3621752.1"/>
    </source>
</evidence>
<sequence length="184" mass="20097">MGKAMPVRLDSVAMLAASRSTPFARGQQKFYGVPTTPLPNETSLQDKTSRCDQPRDGDGKPESDGNAYGDHDRRVVVEAKPDADEDRREDHRLVAALEKLMKHLGPKGARVPVQNVAKVVPLVGILIGDGMNFTALGNVAADAQRYCQTRWLCEKHSLPLPATLAPYQEDTEPPQISPSQDPTQ</sequence>
<feature type="region of interest" description="Disordered" evidence="1">
    <location>
        <begin position="165"/>
        <end position="184"/>
    </location>
</feature>
<dbReference type="EMBL" id="BAAAZO010000008">
    <property type="protein sequence ID" value="GAA3621752.1"/>
    <property type="molecule type" value="Genomic_DNA"/>
</dbReference>
<protein>
    <submittedName>
        <fullName evidence="2">Uncharacterized protein</fullName>
    </submittedName>
</protein>
<proteinExistence type="predicted"/>
<keyword evidence="3" id="KW-1185">Reference proteome</keyword>
<accession>A0ABP6ZY82</accession>
<evidence type="ECO:0000313" key="3">
    <source>
        <dbReference type="Proteomes" id="UP001501074"/>
    </source>
</evidence>
<dbReference type="Proteomes" id="UP001501074">
    <property type="component" value="Unassembled WGS sequence"/>
</dbReference>
<reference evidence="3" key="1">
    <citation type="journal article" date="2019" name="Int. J. Syst. Evol. Microbiol.">
        <title>The Global Catalogue of Microorganisms (GCM) 10K type strain sequencing project: providing services to taxonomists for standard genome sequencing and annotation.</title>
        <authorList>
            <consortium name="The Broad Institute Genomics Platform"/>
            <consortium name="The Broad Institute Genome Sequencing Center for Infectious Disease"/>
            <person name="Wu L."/>
            <person name="Ma J."/>
        </authorList>
    </citation>
    <scope>NUCLEOTIDE SEQUENCE [LARGE SCALE GENOMIC DNA]</scope>
    <source>
        <strain evidence="3">JCM 16902</strain>
    </source>
</reference>
<feature type="region of interest" description="Disordered" evidence="1">
    <location>
        <begin position="19"/>
        <end position="72"/>
    </location>
</feature>
<comment type="caution">
    <text evidence="2">The sequence shown here is derived from an EMBL/GenBank/DDBJ whole genome shotgun (WGS) entry which is preliminary data.</text>
</comment>
<feature type="compositionally biased region" description="Basic and acidic residues" evidence="1">
    <location>
        <begin position="47"/>
        <end position="72"/>
    </location>
</feature>